<dbReference type="AlphaFoldDB" id="A0A2K8SMP9"/>
<protein>
    <submittedName>
        <fullName evidence="1">Uncharacterized protein</fullName>
    </submittedName>
</protein>
<gene>
    <name evidence="1" type="ORF">COO91_02006</name>
</gene>
<evidence type="ECO:0000313" key="2">
    <source>
        <dbReference type="Proteomes" id="UP000232003"/>
    </source>
</evidence>
<reference evidence="1 2" key="1">
    <citation type="submission" date="2017-11" db="EMBL/GenBank/DDBJ databases">
        <title>Complete genome of a free-living desiccation-tolerant cyanobacterium and its photosynthetic adaptation to extreme terrestrial habitat.</title>
        <authorList>
            <person name="Shang J."/>
        </authorList>
    </citation>
    <scope>NUCLEOTIDE SEQUENCE [LARGE SCALE GENOMIC DNA]</scope>
    <source>
        <strain evidence="1 2">CCNUN1</strain>
    </source>
</reference>
<dbReference type="KEGG" id="nfl:COO91_02006"/>
<accession>A0A2K8SMP9</accession>
<sequence length="50" mass="5402">MPSISGGHCYALLPDQGLFPQLTASRAKASAEYMAIWCLPSICSTLVMDR</sequence>
<name>A0A2K8SMP9_9NOSO</name>
<dbReference type="EMBL" id="CP024785">
    <property type="protein sequence ID" value="AUB36105.1"/>
    <property type="molecule type" value="Genomic_DNA"/>
</dbReference>
<keyword evidence="2" id="KW-1185">Reference proteome</keyword>
<proteinExistence type="predicted"/>
<organism evidence="1 2">
    <name type="scientific">Nostoc flagelliforme CCNUN1</name>
    <dbReference type="NCBI Taxonomy" id="2038116"/>
    <lineage>
        <taxon>Bacteria</taxon>
        <taxon>Bacillati</taxon>
        <taxon>Cyanobacteriota</taxon>
        <taxon>Cyanophyceae</taxon>
        <taxon>Nostocales</taxon>
        <taxon>Nostocaceae</taxon>
        <taxon>Nostoc</taxon>
    </lineage>
</organism>
<evidence type="ECO:0000313" key="1">
    <source>
        <dbReference type="EMBL" id="AUB36105.1"/>
    </source>
</evidence>
<dbReference type="Proteomes" id="UP000232003">
    <property type="component" value="Chromosome"/>
</dbReference>